<gene>
    <name evidence="8" type="ORF">IGS67_06025</name>
</gene>
<sequence>MTGADSLGVWAGLALGLGLVLLHAHVRARRVTFEQRLSPYVPRPDLGTGTDEGALPQFRGFLGGMLGAPLRRATHATVRILGGSDELARRLRRAGDARSVEQVRASQVVGLCVGLALGLVVAVPAGAAGAFPVPVAIVLVLLLGLSGAILPDVRLGTAIKQREEAMLLEFPTIAEVLALAVAAGESPHAALQRVARIADGELVGEMRHALADIHAGANLSDALDRLADRTGVPALGRFAEGIAVAVERGTPVAEVLRAQAQDVREDGHRRLMEIGGRKEVAMLVPVVFLVLPITIFFALYPTAVVLVSGL</sequence>
<feature type="transmembrane region" description="Helical" evidence="6">
    <location>
        <begin position="280"/>
        <end position="300"/>
    </location>
</feature>
<name>A0ABR9DSV6_9MICO</name>
<feature type="transmembrane region" description="Helical" evidence="6">
    <location>
        <begin position="108"/>
        <end position="127"/>
    </location>
</feature>
<dbReference type="InterPro" id="IPR018076">
    <property type="entry name" value="T2SS_GspF_dom"/>
</dbReference>
<protein>
    <submittedName>
        <fullName evidence="8">Type II secretion system F family protein</fullName>
    </submittedName>
</protein>
<dbReference type="Pfam" id="PF00482">
    <property type="entry name" value="T2SSF"/>
    <property type="match status" value="1"/>
</dbReference>
<feature type="transmembrane region" description="Helical" evidence="6">
    <location>
        <begin position="133"/>
        <end position="153"/>
    </location>
</feature>
<dbReference type="PANTHER" id="PTHR35007:SF2">
    <property type="entry name" value="PILUS ASSEMBLE PROTEIN"/>
    <property type="match status" value="1"/>
</dbReference>
<keyword evidence="2" id="KW-1003">Cell membrane</keyword>
<accession>A0ABR9DSV6</accession>
<comment type="subcellular location">
    <subcellularLocation>
        <location evidence="1">Cell membrane</location>
        <topology evidence="1">Multi-pass membrane protein</topology>
    </subcellularLocation>
</comment>
<feature type="domain" description="Type II secretion system protein GspF" evidence="7">
    <location>
        <begin position="174"/>
        <end position="298"/>
    </location>
</feature>
<keyword evidence="3 6" id="KW-0812">Transmembrane</keyword>
<evidence type="ECO:0000256" key="1">
    <source>
        <dbReference type="ARBA" id="ARBA00004651"/>
    </source>
</evidence>
<evidence type="ECO:0000256" key="3">
    <source>
        <dbReference type="ARBA" id="ARBA00022692"/>
    </source>
</evidence>
<dbReference type="PANTHER" id="PTHR35007">
    <property type="entry name" value="INTEGRAL MEMBRANE PROTEIN-RELATED"/>
    <property type="match status" value="1"/>
</dbReference>
<keyword evidence="5 6" id="KW-0472">Membrane</keyword>
<keyword evidence="9" id="KW-1185">Reference proteome</keyword>
<evidence type="ECO:0000313" key="8">
    <source>
        <dbReference type="EMBL" id="MBD9699055.1"/>
    </source>
</evidence>
<evidence type="ECO:0000256" key="4">
    <source>
        <dbReference type="ARBA" id="ARBA00022989"/>
    </source>
</evidence>
<evidence type="ECO:0000256" key="2">
    <source>
        <dbReference type="ARBA" id="ARBA00022475"/>
    </source>
</evidence>
<evidence type="ECO:0000259" key="7">
    <source>
        <dbReference type="Pfam" id="PF00482"/>
    </source>
</evidence>
<keyword evidence="4 6" id="KW-1133">Transmembrane helix</keyword>
<dbReference type="Proteomes" id="UP000642107">
    <property type="component" value="Unassembled WGS sequence"/>
</dbReference>
<proteinExistence type="predicted"/>
<organism evidence="8 9">
    <name type="scientific">Flavimobilis rhizosphaerae</name>
    <dbReference type="NCBI Taxonomy" id="2775421"/>
    <lineage>
        <taxon>Bacteria</taxon>
        <taxon>Bacillati</taxon>
        <taxon>Actinomycetota</taxon>
        <taxon>Actinomycetes</taxon>
        <taxon>Micrococcales</taxon>
        <taxon>Jonesiaceae</taxon>
        <taxon>Flavimobilis</taxon>
    </lineage>
</organism>
<dbReference type="EMBL" id="JACZDF010000002">
    <property type="protein sequence ID" value="MBD9699055.1"/>
    <property type="molecule type" value="Genomic_DNA"/>
</dbReference>
<evidence type="ECO:0000256" key="5">
    <source>
        <dbReference type="ARBA" id="ARBA00023136"/>
    </source>
</evidence>
<comment type="caution">
    <text evidence="8">The sequence shown here is derived from an EMBL/GenBank/DDBJ whole genome shotgun (WGS) entry which is preliminary data.</text>
</comment>
<dbReference type="RefSeq" id="WP_192278796.1">
    <property type="nucleotide sequence ID" value="NZ_JACZDF010000002.1"/>
</dbReference>
<feature type="transmembrane region" description="Helical" evidence="6">
    <location>
        <begin position="6"/>
        <end position="26"/>
    </location>
</feature>
<evidence type="ECO:0000256" key="6">
    <source>
        <dbReference type="SAM" id="Phobius"/>
    </source>
</evidence>
<evidence type="ECO:0000313" key="9">
    <source>
        <dbReference type="Proteomes" id="UP000642107"/>
    </source>
</evidence>
<reference evidence="8 9" key="1">
    <citation type="submission" date="2020-09" db="EMBL/GenBank/DDBJ databases">
        <title>Flavimobilis rhizosphaerae sp. nov., isolated from rhizosphere soil of Spartina alterniflora.</title>
        <authorList>
            <person name="Hanqin C."/>
        </authorList>
    </citation>
    <scope>NUCLEOTIDE SEQUENCE [LARGE SCALE GENOMIC DNA]</scope>
    <source>
        <strain evidence="8 9">GY 10621</strain>
    </source>
</reference>